<dbReference type="Gene3D" id="1.10.3710.10">
    <property type="entry name" value="DNA polymerase III clamp loader subunits, C-terminal domain"/>
    <property type="match status" value="1"/>
</dbReference>
<dbReference type="Gene3D" id="1.10.8.60">
    <property type="match status" value="1"/>
</dbReference>
<feature type="region of interest" description="Disordered" evidence="4">
    <location>
        <begin position="1"/>
        <end position="21"/>
    </location>
</feature>
<dbReference type="GO" id="GO:0006261">
    <property type="term" value="P:DNA-templated DNA replication"/>
    <property type="evidence" value="ECO:0007669"/>
    <property type="project" value="TreeGrafter"/>
</dbReference>
<dbReference type="PaxDb" id="584708-Apau_1780"/>
<dbReference type="Pfam" id="PF12002">
    <property type="entry name" value="MgsA_C"/>
    <property type="match status" value="1"/>
</dbReference>
<evidence type="ECO:0000256" key="4">
    <source>
        <dbReference type="SAM" id="MobiDB-lite"/>
    </source>
</evidence>
<dbReference type="CDD" id="cd00009">
    <property type="entry name" value="AAA"/>
    <property type="match status" value="1"/>
</dbReference>
<name>E3CVK5_9BACT</name>
<dbReference type="GO" id="GO:0005524">
    <property type="term" value="F:ATP binding"/>
    <property type="evidence" value="ECO:0007669"/>
    <property type="project" value="UniProtKB-KW"/>
</dbReference>
<keyword evidence="2" id="KW-0547">Nucleotide-binding</keyword>
<dbReference type="GO" id="GO:0000731">
    <property type="term" value="P:DNA synthesis involved in DNA repair"/>
    <property type="evidence" value="ECO:0007669"/>
    <property type="project" value="TreeGrafter"/>
</dbReference>
<dbReference type="Gene3D" id="1.20.272.10">
    <property type="match status" value="1"/>
</dbReference>
<dbReference type="InterPro" id="IPR008921">
    <property type="entry name" value="DNA_pol3_clamp-load_cplx_C"/>
</dbReference>
<dbReference type="Pfam" id="PF00004">
    <property type="entry name" value="AAA"/>
    <property type="match status" value="1"/>
</dbReference>
<dbReference type="GO" id="GO:0003677">
    <property type="term" value="F:DNA binding"/>
    <property type="evidence" value="ECO:0007669"/>
    <property type="project" value="InterPro"/>
</dbReference>
<dbReference type="GO" id="GO:0008047">
    <property type="term" value="F:enzyme activator activity"/>
    <property type="evidence" value="ECO:0007669"/>
    <property type="project" value="TreeGrafter"/>
</dbReference>
<gene>
    <name evidence="6" type="ORF">Apau_1780</name>
</gene>
<evidence type="ECO:0000313" key="7">
    <source>
        <dbReference type="Proteomes" id="UP000005096"/>
    </source>
</evidence>
<dbReference type="InterPro" id="IPR003959">
    <property type="entry name" value="ATPase_AAA_core"/>
</dbReference>
<dbReference type="PANTHER" id="PTHR13779">
    <property type="entry name" value="WERNER HELICASE-INTERACTING PROTEIN 1 FAMILY MEMBER"/>
    <property type="match status" value="1"/>
</dbReference>
<dbReference type="InterPro" id="IPR027417">
    <property type="entry name" value="P-loop_NTPase"/>
</dbReference>
<organism evidence="6 7">
    <name type="scientific">Aminomonas paucivorans DSM 12260</name>
    <dbReference type="NCBI Taxonomy" id="584708"/>
    <lineage>
        <taxon>Bacteria</taxon>
        <taxon>Thermotogati</taxon>
        <taxon>Synergistota</taxon>
        <taxon>Synergistia</taxon>
        <taxon>Synergistales</taxon>
        <taxon>Synergistaceae</taxon>
        <taxon>Aminomonas</taxon>
    </lineage>
</organism>
<dbReference type="CDD" id="cd18139">
    <property type="entry name" value="HLD_clamp_RarA"/>
    <property type="match status" value="1"/>
</dbReference>
<accession>E3CVK5</accession>
<dbReference type="InterPro" id="IPR003593">
    <property type="entry name" value="AAA+_ATPase"/>
</dbReference>
<dbReference type="InterPro" id="IPR032423">
    <property type="entry name" value="AAA_assoc_2"/>
</dbReference>
<dbReference type="Proteomes" id="UP000005096">
    <property type="component" value="Chromosome"/>
</dbReference>
<dbReference type="Gene3D" id="3.40.50.300">
    <property type="entry name" value="P-loop containing nucleotide triphosphate hydrolases"/>
    <property type="match status" value="1"/>
</dbReference>
<feature type="domain" description="AAA+ ATPase" evidence="5">
    <location>
        <begin position="62"/>
        <end position="231"/>
    </location>
</feature>
<dbReference type="SMART" id="SM00382">
    <property type="entry name" value="AAA"/>
    <property type="match status" value="1"/>
</dbReference>
<dbReference type="OrthoDB" id="9778364at2"/>
<dbReference type="FunFam" id="1.20.272.10:FF:000001">
    <property type="entry name" value="Putative AAA family ATPase"/>
    <property type="match status" value="1"/>
</dbReference>
<keyword evidence="3" id="KW-0067">ATP-binding</keyword>
<evidence type="ECO:0000256" key="3">
    <source>
        <dbReference type="ARBA" id="ARBA00022840"/>
    </source>
</evidence>
<dbReference type="InterPro" id="IPR021886">
    <property type="entry name" value="MgsA_C"/>
</dbReference>
<evidence type="ECO:0000313" key="6">
    <source>
        <dbReference type="EMBL" id="EFQ24196.1"/>
    </source>
</evidence>
<dbReference type="AlphaFoldDB" id="E3CVK5"/>
<dbReference type="RefSeq" id="WP_006301420.1">
    <property type="nucleotide sequence ID" value="NZ_CM001022.1"/>
</dbReference>
<dbReference type="HOGENOM" id="CLU_017985_0_3_0"/>
<protein>
    <submittedName>
        <fullName evidence="6">AAA ATPase central domain protein</fullName>
    </submittedName>
</protein>
<dbReference type="PANTHER" id="PTHR13779:SF7">
    <property type="entry name" value="ATPASE WRNIP1"/>
    <property type="match status" value="1"/>
</dbReference>
<dbReference type="SUPFAM" id="SSF52540">
    <property type="entry name" value="P-loop containing nucleoside triphosphate hydrolases"/>
    <property type="match status" value="1"/>
</dbReference>
<keyword evidence="7" id="KW-1185">Reference proteome</keyword>
<evidence type="ECO:0000256" key="2">
    <source>
        <dbReference type="ARBA" id="ARBA00022741"/>
    </source>
</evidence>
<dbReference type="Pfam" id="PF16193">
    <property type="entry name" value="AAA_assoc_2"/>
    <property type="match status" value="1"/>
</dbReference>
<dbReference type="EMBL" id="CM001022">
    <property type="protein sequence ID" value="EFQ24196.1"/>
    <property type="molecule type" value="Genomic_DNA"/>
</dbReference>
<dbReference type="eggNOG" id="COG2256">
    <property type="taxonomic scope" value="Bacteria"/>
</dbReference>
<dbReference type="InterPro" id="IPR051314">
    <property type="entry name" value="AAA_ATPase_RarA/MGS1/WRNIP1"/>
</dbReference>
<proteinExistence type="inferred from homology"/>
<dbReference type="SUPFAM" id="SSF48019">
    <property type="entry name" value="post-AAA+ oligomerization domain-like"/>
    <property type="match status" value="1"/>
</dbReference>
<dbReference type="STRING" id="584708.Apau_1780"/>
<evidence type="ECO:0000259" key="5">
    <source>
        <dbReference type="SMART" id="SM00382"/>
    </source>
</evidence>
<comment type="similarity">
    <text evidence="1">Belongs to the AAA ATPase family. RarA/MGS1/WRNIP1 subfamily.</text>
</comment>
<reference evidence="6 7" key="1">
    <citation type="journal article" date="2010" name="Stand. Genomic Sci.">
        <title>Non-contiguous finished genome sequence of Aminomonas paucivorans type strain (GLU-3).</title>
        <authorList>
            <person name="Pitluck S."/>
            <person name="Yasawong M."/>
            <person name="Held B."/>
            <person name="Lapidus A."/>
            <person name="Nolan M."/>
            <person name="Copeland A."/>
            <person name="Lucas S."/>
            <person name="Del Rio T.G."/>
            <person name="Tice H."/>
            <person name="Cheng J.F."/>
            <person name="Chertkov O."/>
            <person name="Goodwin L."/>
            <person name="Tapia R."/>
            <person name="Han C."/>
            <person name="Liolios K."/>
            <person name="Ivanova N."/>
            <person name="Mavromatis K."/>
            <person name="Ovchinnikova G."/>
            <person name="Pati A."/>
            <person name="Chen A."/>
            <person name="Palaniappan K."/>
            <person name="Land M."/>
            <person name="Hauser L."/>
            <person name="Chang Y.J."/>
            <person name="Jeffries C.D."/>
            <person name="Pukall R."/>
            <person name="Spring S."/>
            <person name="Rohde M."/>
            <person name="Sikorski J."/>
            <person name="Goker M."/>
            <person name="Woyke T."/>
            <person name="Bristow J."/>
            <person name="Eisen J.A."/>
            <person name="Markowitz V."/>
            <person name="Hugenholtz P."/>
            <person name="Kyrpides N.C."/>
            <person name="Klenk H.P."/>
        </authorList>
    </citation>
    <scope>NUCLEOTIDE SEQUENCE [LARGE SCALE GENOMIC DNA]</scope>
    <source>
        <strain evidence="6 7">DSM 12260</strain>
    </source>
</reference>
<dbReference type="GO" id="GO:0017116">
    <property type="term" value="F:single-stranded DNA helicase activity"/>
    <property type="evidence" value="ECO:0007669"/>
    <property type="project" value="TreeGrafter"/>
</dbReference>
<sequence length="450" mass="49763">MTRTRGIFDGLEGEEPGKDVSLSSFETPLAERMRPASLEDYVGQEHLVGPDGPLRRLLDRNLVPSCILYGPPGVGKTTLVRLLAQVTDRPLLEINAVSAKVAQLREMVEQARELKRARGGQSALAFVDEIYHFNTQQQNALLPAVETGDLVLVGTTTENPWFEINKTLLSRMLVYTLQPLEERHLLLLLRRALEDPVRGLGRLEVAASDAVLGELAARSGGDARQALLRLEACVQAVAVGGGRVLDEEMVERVTGRALQRYDRSGDDHYAVVSAFIKSLRGSDPDAALYWMARMLEAGDDVRFLARRMCIFAAEDVGLADPFALVLAESAASACDRVGLPEADLILSEAAVYLAAAPKSNSTYLAIRDAEAALRKGDRLEVPHHLHPQGSGYRYPHDDPRHWVPQAYLPQPRRFFFPGSLGAEPRLTERLKRFWKRFAAPGEDRTDKEEA</sequence>
<evidence type="ECO:0000256" key="1">
    <source>
        <dbReference type="ARBA" id="ARBA00008959"/>
    </source>
</evidence>
<dbReference type="GO" id="GO:0016887">
    <property type="term" value="F:ATP hydrolysis activity"/>
    <property type="evidence" value="ECO:0007669"/>
    <property type="project" value="InterPro"/>
</dbReference>